<dbReference type="KEGG" id="mbr:MONBRDRAFT_5630"/>
<organism evidence="1 2">
    <name type="scientific">Monosiga brevicollis</name>
    <name type="common">Choanoflagellate</name>
    <dbReference type="NCBI Taxonomy" id="81824"/>
    <lineage>
        <taxon>Eukaryota</taxon>
        <taxon>Choanoflagellata</taxon>
        <taxon>Craspedida</taxon>
        <taxon>Salpingoecidae</taxon>
        <taxon>Monosiga</taxon>
    </lineage>
</organism>
<evidence type="ECO:0000313" key="2">
    <source>
        <dbReference type="Proteomes" id="UP000001357"/>
    </source>
</evidence>
<dbReference type="AlphaFoldDB" id="A9US02"/>
<keyword evidence="2" id="KW-1185">Reference proteome</keyword>
<accession>A9US02</accession>
<dbReference type="RefSeq" id="XP_001742980.1">
    <property type="nucleotide sequence ID" value="XM_001742928.1"/>
</dbReference>
<protein>
    <submittedName>
        <fullName evidence="1">Uncharacterized protein</fullName>
    </submittedName>
</protein>
<reference evidence="1 2" key="1">
    <citation type="journal article" date="2008" name="Nature">
        <title>The genome of the choanoflagellate Monosiga brevicollis and the origin of metazoans.</title>
        <authorList>
            <consortium name="JGI Sequencing"/>
            <person name="King N."/>
            <person name="Westbrook M.J."/>
            <person name="Young S.L."/>
            <person name="Kuo A."/>
            <person name="Abedin M."/>
            <person name="Chapman J."/>
            <person name="Fairclough S."/>
            <person name="Hellsten U."/>
            <person name="Isogai Y."/>
            <person name="Letunic I."/>
            <person name="Marr M."/>
            <person name="Pincus D."/>
            <person name="Putnam N."/>
            <person name="Rokas A."/>
            <person name="Wright K.J."/>
            <person name="Zuzow R."/>
            <person name="Dirks W."/>
            <person name="Good M."/>
            <person name="Goodstein D."/>
            <person name="Lemons D."/>
            <person name="Li W."/>
            <person name="Lyons J.B."/>
            <person name="Morris A."/>
            <person name="Nichols S."/>
            <person name="Richter D.J."/>
            <person name="Salamov A."/>
            <person name="Bork P."/>
            <person name="Lim W.A."/>
            <person name="Manning G."/>
            <person name="Miller W.T."/>
            <person name="McGinnis W."/>
            <person name="Shapiro H."/>
            <person name="Tjian R."/>
            <person name="Grigoriev I.V."/>
            <person name="Rokhsar D."/>
        </authorList>
    </citation>
    <scope>NUCLEOTIDE SEQUENCE [LARGE SCALE GENOMIC DNA]</scope>
    <source>
        <strain evidence="2">MX1 / ATCC 50154</strain>
    </source>
</reference>
<evidence type="ECO:0000313" key="1">
    <source>
        <dbReference type="EMBL" id="EDQ91694.1"/>
    </source>
</evidence>
<dbReference type="Proteomes" id="UP000001357">
    <property type="component" value="Unassembled WGS sequence"/>
</dbReference>
<dbReference type="InParanoid" id="A9US02"/>
<dbReference type="GeneID" id="5888578"/>
<sequence>MQSRAVGGHRKSFSFDDLALLVGKASRHNSLGLFLLADLKTGLVLQDDALEYGAARAPGEDAARRRFAAHRLSSSLQSLPEVVEAEDGQPVAESGYKSFFNADVLAASQPTDSSDHSGLGLDGPSSGTVADLMRAARDQLEQAKRLPEPARTQTLHVSKNPSCLARVAPHPWLRSPCLFLRLLVSHAFGAANCQGFD</sequence>
<gene>
    <name evidence="1" type="ORF">MONBRDRAFT_5630</name>
</gene>
<dbReference type="EMBL" id="CH991544">
    <property type="protein sequence ID" value="EDQ91694.1"/>
    <property type="molecule type" value="Genomic_DNA"/>
</dbReference>
<proteinExistence type="predicted"/>
<name>A9US02_MONBE</name>